<protein>
    <submittedName>
        <fullName evidence="3">Uncharacterized protein</fullName>
    </submittedName>
</protein>
<feature type="region of interest" description="Disordered" evidence="2">
    <location>
        <begin position="115"/>
        <end position="149"/>
    </location>
</feature>
<evidence type="ECO:0000313" key="3">
    <source>
        <dbReference type="EMBL" id="CAF9905223.1"/>
    </source>
</evidence>
<accession>A0A8H3EH75</accession>
<keyword evidence="4" id="KW-1185">Reference proteome</keyword>
<evidence type="ECO:0000313" key="4">
    <source>
        <dbReference type="Proteomes" id="UP000664169"/>
    </source>
</evidence>
<feature type="region of interest" description="Disordered" evidence="2">
    <location>
        <begin position="222"/>
        <end position="302"/>
    </location>
</feature>
<feature type="coiled-coil region" evidence="1">
    <location>
        <begin position="34"/>
        <end position="61"/>
    </location>
</feature>
<proteinExistence type="predicted"/>
<feature type="compositionally biased region" description="Basic and acidic residues" evidence="2">
    <location>
        <begin position="172"/>
        <end position="192"/>
    </location>
</feature>
<reference evidence="3" key="1">
    <citation type="submission" date="2021-03" db="EMBL/GenBank/DDBJ databases">
        <authorList>
            <person name="Tagirdzhanova G."/>
        </authorList>
    </citation>
    <scope>NUCLEOTIDE SEQUENCE</scope>
</reference>
<feature type="compositionally biased region" description="Polar residues" evidence="2">
    <location>
        <begin position="134"/>
        <end position="145"/>
    </location>
</feature>
<dbReference type="AlphaFoldDB" id="A0A8H3EH75"/>
<gene>
    <name evidence="3" type="ORF">GOMPHAMPRED_003082</name>
</gene>
<evidence type="ECO:0000256" key="2">
    <source>
        <dbReference type="SAM" id="MobiDB-lite"/>
    </source>
</evidence>
<sequence>MSQKEAGTKMTTAQLFADFRRFWDAQEAFRTHEIKHWHVERQGLLKRIKELEETVVKLATSISASTDNQTQDQPNQESSTSTSTGRAVWEGPETVTTRTFSDTVVSHTTTSIADQTQNVADAKRKKSVGFDPFSNPSATRHTSLSGVDGEMVHPDYAGITIRPSAISEELRRKVEDSVAQKSSSPHEKENTDNSKPQTVIRPKLLDIPTANMRSEELYSADAGHTPLARVTGSEGTTGDMTPMQPKKAQVPIETYEKPNPRLPSERQDSYFANAQIDGPPDEDPALKEPLGVSADNTSSQNTDFLDQVNQSLERQLSKQLDGTELPSPAEKEKGHRRVVSEADDGGPKLRLKQSTNFGAPFGQSEVKRSDH</sequence>
<feature type="compositionally biased region" description="Polar residues" evidence="2">
    <location>
        <begin position="64"/>
        <end position="85"/>
    </location>
</feature>
<organism evidence="3 4">
    <name type="scientific">Gomphillus americanus</name>
    <dbReference type="NCBI Taxonomy" id="1940652"/>
    <lineage>
        <taxon>Eukaryota</taxon>
        <taxon>Fungi</taxon>
        <taxon>Dikarya</taxon>
        <taxon>Ascomycota</taxon>
        <taxon>Pezizomycotina</taxon>
        <taxon>Lecanoromycetes</taxon>
        <taxon>OSLEUM clade</taxon>
        <taxon>Ostropomycetidae</taxon>
        <taxon>Ostropales</taxon>
        <taxon>Graphidaceae</taxon>
        <taxon>Gomphilloideae</taxon>
        <taxon>Gomphillus</taxon>
    </lineage>
</organism>
<dbReference type="Proteomes" id="UP000664169">
    <property type="component" value="Unassembled WGS sequence"/>
</dbReference>
<feature type="region of interest" description="Disordered" evidence="2">
    <location>
        <begin position="317"/>
        <end position="371"/>
    </location>
</feature>
<feature type="region of interest" description="Disordered" evidence="2">
    <location>
        <begin position="64"/>
        <end position="94"/>
    </location>
</feature>
<feature type="compositionally biased region" description="Basic and acidic residues" evidence="2">
    <location>
        <begin position="254"/>
        <end position="268"/>
    </location>
</feature>
<feature type="region of interest" description="Disordered" evidence="2">
    <location>
        <begin position="172"/>
        <end position="196"/>
    </location>
</feature>
<name>A0A8H3EH75_9LECA</name>
<dbReference type="OrthoDB" id="5427699at2759"/>
<dbReference type="EMBL" id="CAJPDQ010000002">
    <property type="protein sequence ID" value="CAF9905223.1"/>
    <property type="molecule type" value="Genomic_DNA"/>
</dbReference>
<keyword evidence="1" id="KW-0175">Coiled coil</keyword>
<comment type="caution">
    <text evidence="3">The sequence shown here is derived from an EMBL/GenBank/DDBJ whole genome shotgun (WGS) entry which is preliminary data.</text>
</comment>
<evidence type="ECO:0000256" key="1">
    <source>
        <dbReference type="SAM" id="Coils"/>
    </source>
</evidence>